<feature type="transmembrane region" description="Helical" evidence="9">
    <location>
        <begin position="389"/>
        <end position="410"/>
    </location>
</feature>
<dbReference type="GO" id="GO:0030001">
    <property type="term" value="P:metal ion transport"/>
    <property type="evidence" value="ECO:0007669"/>
    <property type="project" value="UniProtKB-ARBA"/>
</dbReference>
<organism evidence="10">
    <name type="scientific">Hellea balneolensis</name>
    <dbReference type="NCBI Taxonomy" id="287478"/>
    <lineage>
        <taxon>Bacteria</taxon>
        <taxon>Pseudomonadati</taxon>
        <taxon>Pseudomonadota</taxon>
        <taxon>Alphaproteobacteria</taxon>
        <taxon>Maricaulales</taxon>
        <taxon>Robiginitomaculaceae</taxon>
        <taxon>Hellea</taxon>
    </lineage>
</organism>
<feature type="transmembrane region" description="Helical" evidence="9">
    <location>
        <begin position="7"/>
        <end position="31"/>
    </location>
</feature>
<dbReference type="Proteomes" id="UP000886042">
    <property type="component" value="Unassembled WGS sequence"/>
</dbReference>
<evidence type="ECO:0000313" key="10">
    <source>
        <dbReference type="EMBL" id="HFB55263.1"/>
    </source>
</evidence>
<comment type="similarity">
    <text evidence="2">Belongs to the TrkH potassium transport family.</text>
</comment>
<dbReference type="GO" id="GO:0008324">
    <property type="term" value="F:monoatomic cation transmembrane transporter activity"/>
    <property type="evidence" value="ECO:0007669"/>
    <property type="project" value="InterPro"/>
</dbReference>
<dbReference type="AlphaFoldDB" id="A0A7C3C5J4"/>
<feature type="transmembrane region" description="Helical" evidence="9">
    <location>
        <begin position="37"/>
        <end position="58"/>
    </location>
</feature>
<feature type="transmembrane region" description="Helical" evidence="9">
    <location>
        <begin position="278"/>
        <end position="298"/>
    </location>
</feature>
<evidence type="ECO:0000256" key="2">
    <source>
        <dbReference type="ARBA" id="ARBA00009137"/>
    </source>
</evidence>
<evidence type="ECO:0000256" key="9">
    <source>
        <dbReference type="SAM" id="Phobius"/>
    </source>
</evidence>
<keyword evidence="5 9" id="KW-0812">Transmembrane</keyword>
<feature type="transmembrane region" description="Helical" evidence="9">
    <location>
        <begin position="328"/>
        <end position="355"/>
    </location>
</feature>
<dbReference type="GO" id="GO:0005886">
    <property type="term" value="C:plasma membrane"/>
    <property type="evidence" value="ECO:0007669"/>
    <property type="project" value="UniProtKB-SubCell"/>
</dbReference>
<protein>
    <submittedName>
        <fullName evidence="10">TrkH family potassium uptake protein</fullName>
    </submittedName>
</protein>
<feature type="transmembrane region" description="Helical" evidence="9">
    <location>
        <begin position="70"/>
        <end position="91"/>
    </location>
</feature>
<evidence type="ECO:0000256" key="4">
    <source>
        <dbReference type="ARBA" id="ARBA00022475"/>
    </source>
</evidence>
<evidence type="ECO:0000256" key="5">
    <source>
        <dbReference type="ARBA" id="ARBA00022692"/>
    </source>
</evidence>
<proteinExistence type="inferred from homology"/>
<comment type="caution">
    <text evidence="10">The sequence shown here is derived from an EMBL/GenBank/DDBJ whole genome shotgun (WGS) entry which is preliminary data.</text>
</comment>
<evidence type="ECO:0000256" key="6">
    <source>
        <dbReference type="ARBA" id="ARBA00022989"/>
    </source>
</evidence>
<accession>A0A7C3C5J4</accession>
<feature type="transmembrane region" description="Helical" evidence="9">
    <location>
        <begin position="446"/>
        <end position="470"/>
    </location>
</feature>
<feature type="transmembrane region" description="Helical" evidence="9">
    <location>
        <begin position="416"/>
        <end position="434"/>
    </location>
</feature>
<dbReference type="Pfam" id="PF02386">
    <property type="entry name" value="TrkH"/>
    <property type="match status" value="1"/>
</dbReference>
<gene>
    <name evidence="10" type="ORF">ENJ46_05005</name>
</gene>
<evidence type="ECO:0000256" key="3">
    <source>
        <dbReference type="ARBA" id="ARBA00022448"/>
    </source>
</evidence>
<feature type="transmembrane region" description="Helical" evidence="9">
    <location>
        <begin position="235"/>
        <end position="258"/>
    </location>
</feature>
<name>A0A7C3C5J4_9PROT</name>
<dbReference type="InterPro" id="IPR003445">
    <property type="entry name" value="Cat_transpt"/>
</dbReference>
<keyword evidence="3" id="KW-0813">Transport</keyword>
<keyword evidence="7" id="KW-0406">Ion transport</keyword>
<keyword evidence="8 9" id="KW-0472">Membrane</keyword>
<sequence length="477" mass="51710">MNAPRILIWIAFAVLGYAGLMFLTSLVALGVGEFRQFRIFSVIALLLFVVTAITILAVQNNQERETPKDAMLFLVAFWILVPVVIAIPYVASGVAHDWRHAYFEAVSAITTTGASTFVPESLPKALLFWRACVQWSGGVLVATFAVVILAALNLRGTGVHRSMFFTIQDGALLSRIFSVGRLVALVYFLIALICFAFLVIGKTSVFDALCLSLSAVSTGGLTPQSGVLANYVSKFGGIVLAITCMLGAANVSILWDVIHRRNRAAFKNLFTNVEHRGLFVIFSLLFLIGFAFVGYEHIHTIFVEAAFMASTAGFDYHVIGLDIVPPGILIAIALVGGSALSTAGGLKLIRLLLLFRHLKTDLNRMTHPSRVMPVLFQGQQIKDKAFLSIWMYFFAYTVLFGLGIVALGAAEMDITVAISACASALANFGPLLQATSPGIGYDEMNIVQLSILSIIMLFGRIEILAAFAAISPSLWRK</sequence>
<dbReference type="EMBL" id="DRMN01000329">
    <property type="protein sequence ID" value="HFB55263.1"/>
    <property type="molecule type" value="Genomic_DNA"/>
</dbReference>
<feature type="transmembrane region" description="Helical" evidence="9">
    <location>
        <begin position="182"/>
        <end position="201"/>
    </location>
</feature>
<dbReference type="PANTHER" id="PTHR32024:SF2">
    <property type="entry name" value="TRK SYSTEM POTASSIUM UPTAKE PROTEIN TRKG-RELATED"/>
    <property type="match status" value="1"/>
</dbReference>
<reference evidence="10" key="1">
    <citation type="journal article" date="2020" name="mSystems">
        <title>Genome- and Community-Level Interaction Insights into Carbon Utilization and Element Cycling Functions of Hydrothermarchaeota in Hydrothermal Sediment.</title>
        <authorList>
            <person name="Zhou Z."/>
            <person name="Liu Y."/>
            <person name="Xu W."/>
            <person name="Pan J."/>
            <person name="Luo Z.H."/>
            <person name="Li M."/>
        </authorList>
    </citation>
    <scope>NUCLEOTIDE SEQUENCE [LARGE SCALE GENOMIC DNA]</scope>
    <source>
        <strain evidence="10">HyVt-489</strain>
    </source>
</reference>
<evidence type="ECO:0000256" key="1">
    <source>
        <dbReference type="ARBA" id="ARBA00004651"/>
    </source>
</evidence>
<keyword evidence="6 9" id="KW-1133">Transmembrane helix</keyword>
<comment type="subcellular location">
    <subcellularLocation>
        <location evidence="1">Cell membrane</location>
        <topology evidence="1">Multi-pass membrane protein</topology>
    </subcellularLocation>
</comment>
<evidence type="ECO:0000256" key="8">
    <source>
        <dbReference type="ARBA" id="ARBA00023136"/>
    </source>
</evidence>
<dbReference type="PANTHER" id="PTHR32024">
    <property type="entry name" value="TRK SYSTEM POTASSIUM UPTAKE PROTEIN TRKG-RELATED"/>
    <property type="match status" value="1"/>
</dbReference>
<feature type="transmembrane region" description="Helical" evidence="9">
    <location>
        <begin position="127"/>
        <end position="154"/>
    </location>
</feature>
<keyword evidence="4" id="KW-1003">Cell membrane</keyword>
<evidence type="ECO:0000256" key="7">
    <source>
        <dbReference type="ARBA" id="ARBA00023065"/>
    </source>
</evidence>